<comment type="caution">
    <text evidence="1">The sequence shown here is derived from an EMBL/GenBank/DDBJ whole genome shotgun (WGS) entry which is preliminary data.</text>
</comment>
<dbReference type="EMBL" id="AGXW01000014">
    <property type="protein sequence ID" value="EKJ89060.1"/>
    <property type="molecule type" value="Genomic_DNA"/>
</dbReference>
<proteinExistence type="predicted"/>
<accession>K5CIB5</accession>
<name>K5CIB5_9BACE</name>
<organism evidence="1 2">
    <name type="scientific">Bacteroides finegoldii CL09T03C10</name>
    <dbReference type="NCBI Taxonomy" id="997888"/>
    <lineage>
        <taxon>Bacteria</taxon>
        <taxon>Pseudomonadati</taxon>
        <taxon>Bacteroidota</taxon>
        <taxon>Bacteroidia</taxon>
        <taxon>Bacteroidales</taxon>
        <taxon>Bacteroidaceae</taxon>
        <taxon>Bacteroides</taxon>
    </lineage>
</organism>
<dbReference type="AlphaFoldDB" id="K5CIB5"/>
<protein>
    <submittedName>
        <fullName evidence="1">Uncharacterized protein</fullName>
    </submittedName>
</protein>
<gene>
    <name evidence="1" type="ORF">HMPREF1057_03813</name>
</gene>
<reference evidence="1 2" key="1">
    <citation type="submission" date="2012-02" db="EMBL/GenBank/DDBJ databases">
        <title>The Genome Sequence of Bacteroides finegoldii CL09T03C10.</title>
        <authorList>
            <consortium name="The Broad Institute Genome Sequencing Platform"/>
            <person name="Earl A."/>
            <person name="Ward D."/>
            <person name="Feldgarden M."/>
            <person name="Gevers D."/>
            <person name="Zitomersky N.L."/>
            <person name="Coyne M.J."/>
            <person name="Comstock L.E."/>
            <person name="Young S.K."/>
            <person name="Zeng Q."/>
            <person name="Gargeya S."/>
            <person name="Fitzgerald M."/>
            <person name="Haas B."/>
            <person name="Abouelleil A."/>
            <person name="Alvarado L."/>
            <person name="Arachchi H.M."/>
            <person name="Berlin A."/>
            <person name="Chapman S.B."/>
            <person name="Gearin G."/>
            <person name="Goldberg J."/>
            <person name="Griggs A."/>
            <person name="Gujja S."/>
            <person name="Hansen M."/>
            <person name="Heiman D."/>
            <person name="Howarth C."/>
            <person name="Larimer J."/>
            <person name="Lui A."/>
            <person name="MacDonald P.J.P."/>
            <person name="McCowen C."/>
            <person name="Montmayeur A."/>
            <person name="Murphy C."/>
            <person name="Neiman D."/>
            <person name="Pearson M."/>
            <person name="Priest M."/>
            <person name="Roberts A."/>
            <person name="Saif S."/>
            <person name="Shea T."/>
            <person name="Sisk P."/>
            <person name="Stolte C."/>
            <person name="Sykes S."/>
            <person name="Wortman J."/>
            <person name="Nusbaum C."/>
            <person name="Birren B."/>
        </authorList>
    </citation>
    <scope>NUCLEOTIDE SEQUENCE [LARGE SCALE GENOMIC DNA]</scope>
    <source>
        <strain evidence="1 2">CL09T03C10</strain>
    </source>
</reference>
<evidence type="ECO:0000313" key="2">
    <source>
        <dbReference type="Proteomes" id="UP000007995"/>
    </source>
</evidence>
<dbReference type="HOGENOM" id="CLU_3408641_0_0_10"/>
<dbReference type="Proteomes" id="UP000007995">
    <property type="component" value="Unassembled WGS sequence"/>
</dbReference>
<evidence type="ECO:0000313" key="1">
    <source>
        <dbReference type="EMBL" id="EKJ89060.1"/>
    </source>
</evidence>
<sequence>MDVGVKDKVEYINVLVLIHYKVIIDTSFI</sequence>